<feature type="domain" description="HTH lysR-type" evidence="5">
    <location>
        <begin position="4"/>
        <end position="61"/>
    </location>
</feature>
<dbReference type="InterPro" id="IPR000847">
    <property type="entry name" value="LysR_HTH_N"/>
</dbReference>
<evidence type="ECO:0000256" key="3">
    <source>
        <dbReference type="ARBA" id="ARBA00023125"/>
    </source>
</evidence>
<dbReference type="SUPFAM" id="SSF53850">
    <property type="entry name" value="Periplasmic binding protein-like II"/>
    <property type="match status" value="1"/>
</dbReference>
<dbReference type="Gene3D" id="1.10.10.10">
    <property type="entry name" value="Winged helix-like DNA-binding domain superfamily/Winged helix DNA-binding domain"/>
    <property type="match status" value="1"/>
</dbReference>
<dbReference type="SUPFAM" id="SSF46785">
    <property type="entry name" value="Winged helix' DNA-binding domain"/>
    <property type="match status" value="1"/>
</dbReference>
<evidence type="ECO:0000256" key="4">
    <source>
        <dbReference type="ARBA" id="ARBA00023163"/>
    </source>
</evidence>
<dbReference type="GO" id="GO:0032993">
    <property type="term" value="C:protein-DNA complex"/>
    <property type="evidence" value="ECO:0007669"/>
    <property type="project" value="TreeGrafter"/>
</dbReference>
<evidence type="ECO:0000313" key="6">
    <source>
        <dbReference type="EMBL" id="PLX60303.1"/>
    </source>
</evidence>
<reference evidence="6 7" key="1">
    <citation type="submission" date="2017-11" db="EMBL/GenBank/DDBJ databases">
        <title>Genome-resolved metagenomics identifies genetic mobility, metabolic interactions, and unexpected diversity in perchlorate-reducing communities.</title>
        <authorList>
            <person name="Barnum T.P."/>
            <person name="Figueroa I.A."/>
            <person name="Carlstrom C.I."/>
            <person name="Lucas L.N."/>
            <person name="Engelbrektson A.L."/>
            <person name="Coates J.D."/>
        </authorList>
    </citation>
    <scope>NUCLEOTIDE SEQUENCE [LARGE SCALE GENOMIC DNA]</scope>
    <source>
        <strain evidence="6">BM301</strain>
    </source>
</reference>
<dbReference type="Pfam" id="PF00126">
    <property type="entry name" value="HTH_1"/>
    <property type="match status" value="1"/>
</dbReference>
<protein>
    <submittedName>
        <fullName evidence="6">LysR family transcriptional regulator</fullName>
    </submittedName>
</protein>
<accession>A0A2N6CT56</accession>
<keyword evidence="2" id="KW-0805">Transcription regulation</keyword>
<dbReference type="InterPro" id="IPR005119">
    <property type="entry name" value="LysR_subst-bd"/>
</dbReference>
<dbReference type="Pfam" id="PF03466">
    <property type="entry name" value="LysR_substrate"/>
    <property type="match status" value="1"/>
</dbReference>
<proteinExistence type="inferred from homology"/>
<evidence type="ECO:0000256" key="1">
    <source>
        <dbReference type="ARBA" id="ARBA00009437"/>
    </source>
</evidence>
<organism evidence="6 7">
    <name type="scientific">Sedimenticola selenatireducens</name>
    <dbReference type="NCBI Taxonomy" id="191960"/>
    <lineage>
        <taxon>Bacteria</taxon>
        <taxon>Pseudomonadati</taxon>
        <taxon>Pseudomonadota</taxon>
        <taxon>Gammaproteobacteria</taxon>
        <taxon>Chromatiales</taxon>
        <taxon>Sedimenticolaceae</taxon>
        <taxon>Sedimenticola</taxon>
    </lineage>
</organism>
<dbReference type="PANTHER" id="PTHR30346:SF10">
    <property type="entry name" value="TRANSCRIPTIONAL REGULATOR OF OXIDATIVE STRESS OXYR"/>
    <property type="match status" value="1"/>
</dbReference>
<evidence type="ECO:0000259" key="5">
    <source>
        <dbReference type="PROSITE" id="PS50931"/>
    </source>
</evidence>
<dbReference type="EMBL" id="PKUN01000025">
    <property type="protein sequence ID" value="PLX60303.1"/>
    <property type="molecule type" value="Genomic_DNA"/>
</dbReference>
<dbReference type="Gene3D" id="3.40.190.10">
    <property type="entry name" value="Periplasmic binding protein-like II"/>
    <property type="match status" value="2"/>
</dbReference>
<dbReference type="PRINTS" id="PR00039">
    <property type="entry name" value="HTHLYSR"/>
</dbReference>
<gene>
    <name evidence="6" type="ORF">C0630_16020</name>
</gene>
<name>A0A2N6CT56_9GAMM</name>
<dbReference type="Proteomes" id="UP000235015">
    <property type="component" value="Unassembled WGS sequence"/>
</dbReference>
<dbReference type="AlphaFoldDB" id="A0A2N6CT56"/>
<dbReference type="CDD" id="cd08411">
    <property type="entry name" value="PBP2_OxyR"/>
    <property type="match status" value="1"/>
</dbReference>
<dbReference type="GO" id="GO:0003677">
    <property type="term" value="F:DNA binding"/>
    <property type="evidence" value="ECO:0007669"/>
    <property type="project" value="UniProtKB-KW"/>
</dbReference>
<keyword evidence="4" id="KW-0804">Transcription</keyword>
<dbReference type="STRING" id="1111735.GCA_000428045_02967"/>
<dbReference type="PANTHER" id="PTHR30346">
    <property type="entry name" value="TRANSCRIPTIONAL DUAL REGULATOR HCAR-RELATED"/>
    <property type="match status" value="1"/>
</dbReference>
<dbReference type="RefSeq" id="WP_273440552.1">
    <property type="nucleotide sequence ID" value="NZ_CAXXYC010000004.1"/>
</dbReference>
<sequence length="306" mass="33831">MNLPTLRQLHYLVTVVELCHFGQAAERCFVTQSTLSTAIQELESLLGVQLLERTKRKVIPTQLGIELADKAREIISMTESLVLDAQVDRKPLSGELRLGVIPTISPFLLPKVLPGVRSGFAELELYLLEDQTHNLLERLAAGELDCAILALPFDLGGLEYQVFWQENFLVAFPADHPLSRGGPIASQKLPGNELLLLEKGHCLRDHALAVCHMKAMAKRASFQGTSLYTLVQMVAGGQGITFLPEMAVDDDFLAQNQIAVRPLAEKGPHRELCLVWRTAYHRKSDLALLADCMRGLLAASYSQKAK</sequence>
<dbReference type="InterPro" id="IPR036390">
    <property type="entry name" value="WH_DNA-bd_sf"/>
</dbReference>
<dbReference type="InterPro" id="IPR036388">
    <property type="entry name" value="WH-like_DNA-bd_sf"/>
</dbReference>
<comment type="similarity">
    <text evidence="1">Belongs to the LysR transcriptional regulatory family.</text>
</comment>
<evidence type="ECO:0000256" key="2">
    <source>
        <dbReference type="ARBA" id="ARBA00023015"/>
    </source>
</evidence>
<dbReference type="PROSITE" id="PS50931">
    <property type="entry name" value="HTH_LYSR"/>
    <property type="match status" value="1"/>
</dbReference>
<evidence type="ECO:0000313" key="7">
    <source>
        <dbReference type="Proteomes" id="UP000235015"/>
    </source>
</evidence>
<dbReference type="GO" id="GO:0003700">
    <property type="term" value="F:DNA-binding transcription factor activity"/>
    <property type="evidence" value="ECO:0007669"/>
    <property type="project" value="InterPro"/>
</dbReference>
<keyword evidence="3" id="KW-0238">DNA-binding</keyword>
<comment type="caution">
    <text evidence="6">The sequence shown here is derived from an EMBL/GenBank/DDBJ whole genome shotgun (WGS) entry which is preliminary data.</text>
</comment>
<dbReference type="FunFam" id="1.10.10.10:FF:000001">
    <property type="entry name" value="LysR family transcriptional regulator"/>
    <property type="match status" value="1"/>
</dbReference>